<dbReference type="Proteomes" id="UP000053370">
    <property type="component" value="Unassembled WGS sequence"/>
</dbReference>
<dbReference type="PANTHER" id="PTHR43370">
    <property type="entry name" value="SUGAR ABC TRANSPORTER INTEGRAL MEMBRANE PROTEIN-RELATED"/>
    <property type="match status" value="1"/>
</dbReference>
<feature type="transmembrane region" description="Helical" evidence="6">
    <location>
        <begin position="159"/>
        <end position="183"/>
    </location>
</feature>
<keyword evidence="3 6" id="KW-0812">Transmembrane</keyword>
<keyword evidence="5 6" id="KW-0472">Membrane</keyword>
<dbReference type="InterPro" id="IPR001851">
    <property type="entry name" value="ABC_transp_permease"/>
</dbReference>
<evidence type="ECO:0000313" key="8">
    <source>
        <dbReference type="Proteomes" id="UP000053370"/>
    </source>
</evidence>
<evidence type="ECO:0000313" key="7">
    <source>
        <dbReference type="EMBL" id="GAP41596.1"/>
    </source>
</evidence>
<feature type="transmembrane region" description="Helical" evidence="6">
    <location>
        <begin position="203"/>
        <end position="229"/>
    </location>
</feature>
<accession>A0A0S7BMJ1</accession>
<comment type="subcellular location">
    <subcellularLocation>
        <location evidence="1">Cell membrane</location>
        <topology evidence="1">Multi-pass membrane protein</topology>
    </subcellularLocation>
</comment>
<evidence type="ECO:0000256" key="1">
    <source>
        <dbReference type="ARBA" id="ARBA00004651"/>
    </source>
</evidence>
<evidence type="ECO:0000256" key="6">
    <source>
        <dbReference type="SAM" id="Phobius"/>
    </source>
</evidence>
<feature type="transmembrane region" description="Helical" evidence="6">
    <location>
        <begin position="50"/>
        <end position="67"/>
    </location>
</feature>
<gene>
    <name evidence="7" type="ORF">ATC1_131588</name>
</gene>
<dbReference type="STRING" id="1678840.ATC1_131588"/>
<dbReference type="CDD" id="cd06580">
    <property type="entry name" value="TM_PBP1_transp_TpRbsC_like"/>
    <property type="match status" value="1"/>
</dbReference>
<feature type="transmembrane region" description="Helical" evidence="6">
    <location>
        <begin position="99"/>
        <end position="121"/>
    </location>
</feature>
<dbReference type="OrthoDB" id="9792579at2"/>
<evidence type="ECO:0000256" key="2">
    <source>
        <dbReference type="ARBA" id="ARBA00022475"/>
    </source>
</evidence>
<reference evidence="7" key="1">
    <citation type="journal article" date="2015" name="Genome Announc.">
        <title>Draft Genome Sequence of Anaerolineae Strain TC1, a Novel Isolate from a Methanogenic Wastewater Treatment System.</title>
        <authorList>
            <person name="Matsuura N."/>
            <person name="Tourlousse D.M."/>
            <person name="Sun L."/>
            <person name="Toyonaga M."/>
            <person name="Kuroda K."/>
            <person name="Ohashi A."/>
            <person name="Cruz R."/>
            <person name="Yamaguchi T."/>
            <person name="Sekiguchi Y."/>
        </authorList>
    </citation>
    <scope>NUCLEOTIDE SEQUENCE [LARGE SCALE GENOMIC DNA]</scope>
    <source>
        <strain evidence="7">TC1</strain>
    </source>
</reference>
<evidence type="ECO:0000256" key="4">
    <source>
        <dbReference type="ARBA" id="ARBA00022989"/>
    </source>
</evidence>
<dbReference type="Pfam" id="PF02653">
    <property type="entry name" value="BPD_transp_2"/>
    <property type="match status" value="1"/>
</dbReference>
<dbReference type="RefSeq" id="WP_062283131.1">
    <property type="nucleotide sequence ID" value="NZ_DF968181.1"/>
</dbReference>
<protein>
    <submittedName>
        <fullName evidence="7">Nucleoside ABC transporter membrane protein</fullName>
    </submittedName>
</protein>
<dbReference type="GO" id="GO:0022857">
    <property type="term" value="F:transmembrane transporter activity"/>
    <property type="evidence" value="ECO:0007669"/>
    <property type="project" value="InterPro"/>
</dbReference>
<organism evidence="7">
    <name type="scientific">Flexilinea flocculi</name>
    <dbReference type="NCBI Taxonomy" id="1678840"/>
    <lineage>
        <taxon>Bacteria</taxon>
        <taxon>Bacillati</taxon>
        <taxon>Chloroflexota</taxon>
        <taxon>Anaerolineae</taxon>
        <taxon>Anaerolineales</taxon>
        <taxon>Anaerolineaceae</taxon>
        <taxon>Flexilinea</taxon>
    </lineage>
</organism>
<feature type="transmembrane region" description="Helical" evidence="6">
    <location>
        <begin position="73"/>
        <end position="92"/>
    </location>
</feature>
<feature type="transmembrane region" description="Helical" evidence="6">
    <location>
        <begin position="20"/>
        <end position="38"/>
    </location>
</feature>
<dbReference type="PANTHER" id="PTHR43370:SF2">
    <property type="entry name" value="ABC TRANSPORTER PERMEASE PROTEIN"/>
    <property type="match status" value="1"/>
</dbReference>
<proteinExistence type="predicted"/>
<dbReference type="AlphaFoldDB" id="A0A0S7BMJ1"/>
<dbReference type="EMBL" id="DF968181">
    <property type="protein sequence ID" value="GAP41596.1"/>
    <property type="molecule type" value="Genomic_DNA"/>
</dbReference>
<keyword evidence="4 6" id="KW-1133">Transmembrane helix</keyword>
<evidence type="ECO:0000256" key="5">
    <source>
        <dbReference type="ARBA" id="ARBA00023136"/>
    </source>
</evidence>
<sequence length="321" mass="34759">MIGDLFSFLTSSIFEGFLTASMRLAIPIMLAAIGGIYNERAGISNIGMEGFMIVGSLTGFVVSYYSGSVWIGILAAIFLGILLGLIMGYFEITLKVNQVVFGISLNLFCVGLTSFLFRIIFGITSNSPRITPLPTIMIPILSKIPVIGPILFQQTALAYITYILVLITAIIMYRSAWGMNIIAAGENPEAAETMGVDVIRTRYYAIIISGVLCSIGGAFLSTASTGLFVQNMTAGRGYIALAILVIGRWDPFGVFIAALLFGAADALQLRTQLFNFDIPYQFLVMLPYILCMVVMIFFSKSSRAPAALGEPYDRGGKKSEI</sequence>
<dbReference type="GO" id="GO:0005886">
    <property type="term" value="C:plasma membrane"/>
    <property type="evidence" value="ECO:0007669"/>
    <property type="project" value="UniProtKB-SubCell"/>
</dbReference>
<evidence type="ECO:0000256" key="3">
    <source>
        <dbReference type="ARBA" id="ARBA00022692"/>
    </source>
</evidence>
<dbReference type="PATRIC" id="fig|1678840.3.peg.3078"/>
<keyword evidence="8" id="KW-1185">Reference proteome</keyword>
<feature type="transmembrane region" description="Helical" evidence="6">
    <location>
        <begin position="280"/>
        <end position="298"/>
    </location>
</feature>
<keyword evidence="2" id="KW-1003">Cell membrane</keyword>
<name>A0A0S7BMJ1_9CHLR</name>
<feature type="transmembrane region" description="Helical" evidence="6">
    <location>
        <begin position="238"/>
        <end position="260"/>
    </location>
</feature>